<accession>A0A5C8CIH4</accession>
<dbReference type="EMBL" id="SAXT01000003">
    <property type="protein sequence ID" value="TXJ12746.1"/>
    <property type="molecule type" value="Genomic_DNA"/>
</dbReference>
<feature type="active site" description="Schiff-base intermediate with substrate" evidence="4">
    <location>
        <position position="166"/>
    </location>
</feature>
<dbReference type="CDD" id="cd00408">
    <property type="entry name" value="DHDPS-like"/>
    <property type="match status" value="1"/>
</dbReference>
<dbReference type="Gene3D" id="3.20.20.70">
    <property type="entry name" value="Aldolase class I"/>
    <property type="match status" value="1"/>
</dbReference>
<reference evidence="5 6" key="1">
    <citation type="journal article" date="1992" name="Lakartidningen">
        <title>[Penicillin V and not amoxicillin is the first choice preparation in acute otitis].</title>
        <authorList>
            <person name="Kamme C."/>
            <person name="Lundgren K."/>
            <person name="Prellner K."/>
        </authorList>
    </citation>
    <scope>NUCLEOTIDE SEQUENCE [LARGE SCALE GENOMIC DNA]</scope>
    <source>
        <strain evidence="5 6">W1</strain>
    </source>
</reference>
<evidence type="ECO:0000256" key="2">
    <source>
        <dbReference type="ARBA" id="ARBA00023239"/>
    </source>
</evidence>
<keyword evidence="2 3" id="KW-0456">Lyase</keyword>
<organism evidence="5 6">
    <name type="scientific">Brachyspira aalborgi</name>
    <dbReference type="NCBI Taxonomy" id="29522"/>
    <lineage>
        <taxon>Bacteria</taxon>
        <taxon>Pseudomonadati</taxon>
        <taxon>Spirochaetota</taxon>
        <taxon>Spirochaetia</taxon>
        <taxon>Brachyspirales</taxon>
        <taxon>Brachyspiraceae</taxon>
        <taxon>Brachyspira</taxon>
    </lineage>
</organism>
<evidence type="ECO:0000256" key="4">
    <source>
        <dbReference type="PIRSR" id="PIRSR001365-1"/>
    </source>
</evidence>
<sequence>MNAKIYPTMITPFNEDRSIDYNGVAEIIEWYIENGCDGLFAICQSSEMFYMSLSERLELAKFIVDKSKGRLEIVASGHISSSLDAQIEEMKAIAKTNVKAIVFVSNRFADSYENDDIWLNNMKRVIDSIDSNVEFGIYECPYPYKRVLSDRVIEELAKNGRFTFIKDTCCDLEIIKRRANICNGSNLKLYNANASSLLYSLQLGYYGYSGVMANFYPDLYVKLLNSDFYSKEAKMIENFLLITSYIEKQNYPKNAKYYMNNVEDININSYTRTLSNPLNDLEKLEIKSLKDLKNDLIIRLSYVS</sequence>
<dbReference type="RefSeq" id="WP_147757976.1">
    <property type="nucleotide sequence ID" value="NZ_SAXT01000003.1"/>
</dbReference>
<dbReference type="PANTHER" id="PTHR12128">
    <property type="entry name" value="DIHYDRODIPICOLINATE SYNTHASE"/>
    <property type="match status" value="1"/>
</dbReference>
<evidence type="ECO:0000256" key="1">
    <source>
        <dbReference type="ARBA" id="ARBA00007592"/>
    </source>
</evidence>
<dbReference type="PIRSF" id="PIRSF001365">
    <property type="entry name" value="DHDPS"/>
    <property type="match status" value="1"/>
</dbReference>
<name>A0A5C8CIH4_9SPIR</name>
<comment type="similarity">
    <text evidence="1 3">Belongs to the DapA family.</text>
</comment>
<evidence type="ECO:0000313" key="5">
    <source>
        <dbReference type="EMBL" id="TXJ12746.1"/>
    </source>
</evidence>
<evidence type="ECO:0000256" key="3">
    <source>
        <dbReference type="PIRNR" id="PIRNR001365"/>
    </source>
</evidence>
<dbReference type="Pfam" id="PF00701">
    <property type="entry name" value="DHDPS"/>
    <property type="match status" value="1"/>
</dbReference>
<dbReference type="SMART" id="SM01130">
    <property type="entry name" value="DHDPS"/>
    <property type="match status" value="1"/>
</dbReference>
<evidence type="ECO:0000313" key="6">
    <source>
        <dbReference type="Proteomes" id="UP000325116"/>
    </source>
</evidence>
<dbReference type="InterPro" id="IPR013785">
    <property type="entry name" value="Aldolase_TIM"/>
</dbReference>
<dbReference type="InterPro" id="IPR002220">
    <property type="entry name" value="DapA-like"/>
</dbReference>
<dbReference type="Proteomes" id="UP000325116">
    <property type="component" value="Unassembled WGS sequence"/>
</dbReference>
<dbReference type="SUPFAM" id="SSF51569">
    <property type="entry name" value="Aldolase"/>
    <property type="match status" value="1"/>
</dbReference>
<dbReference type="PANTHER" id="PTHR12128:SF66">
    <property type="entry name" value="4-HYDROXY-2-OXOGLUTARATE ALDOLASE, MITOCHONDRIAL"/>
    <property type="match status" value="1"/>
</dbReference>
<comment type="caution">
    <text evidence="5">The sequence shown here is derived from an EMBL/GenBank/DDBJ whole genome shotgun (WGS) entry which is preliminary data.</text>
</comment>
<proteinExistence type="inferred from homology"/>
<dbReference type="AlphaFoldDB" id="A0A5C8CIH4"/>
<gene>
    <name evidence="5" type="ORF">EPJ80_03860</name>
</gene>
<protein>
    <submittedName>
        <fullName evidence="5">Dihydrodipicolinate synthase family protein</fullName>
    </submittedName>
</protein>
<feature type="active site" description="Proton donor/acceptor" evidence="4">
    <location>
        <position position="138"/>
    </location>
</feature>
<dbReference type="GO" id="GO:0008840">
    <property type="term" value="F:4-hydroxy-tetrahydrodipicolinate synthase activity"/>
    <property type="evidence" value="ECO:0007669"/>
    <property type="project" value="TreeGrafter"/>
</dbReference>